<accession>A0ABP0IB31</accession>
<evidence type="ECO:0000259" key="2">
    <source>
        <dbReference type="Pfam" id="PF00160"/>
    </source>
</evidence>
<dbReference type="Gene3D" id="2.40.100.10">
    <property type="entry name" value="Cyclophilin-like"/>
    <property type="match status" value="1"/>
</dbReference>
<feature type="domain" description="PPIase cyclophilin-type" evidence="2">
    <location>
        <begin position="111"/>
        <end position="238"/>
    </location>
</feature>
<dbReference type="InterPro" id="IPR002130">
    <property type="entry name" value="Cyclophilin-type_PPIase_dom"/>
</dbReference>
<name>A0ABP0IB31_9DINO</name>
<organism evidence="3 4">
    <name type="scientific">Durusdinium trenchii</name>
    <dbReference type="NCBI Taxonomy" id="1381693"/>
    <lineage>
        <taxon>Eukaryota</taxon>
        <taxon>Sar</taxon>
        <taxon>Alveolata</taxon>
        <taxon>Dinophyceae</taxon>
        <taxon>Suessiales</taxon>
        <taxon>Symbiodiniaceae</taxon>
        <taxon>Durusdinium</taxon>
    </lineage>
</organism>
<gene>
    <name evidence="3" type="ORF">CCMP2556_LOCUS5801</name>
</gene>
<sequence>MTQSAMQLTITIPEGAAPGSILSIPVKGRPENVKAVVPEGYGPGDELVLMQLAGTDKWVEESVLKQAEQDAANAVFGDVMSPEALVPPGISFPEEADLGPLMPSSPVAHTVRLDTTIGIIDIIVRPDWAPYGARRFLQLAYCGDLDGLAFYRAVRGCLSQFGLPAKRQWPPLPDDPKTGVPFLLGAVCFAAAGENSRKSTLFICTGDMSHCFGGEAWETPIGAVAEVSLDTLERIETCYGDIAECNGSGPDTSRIHAEGDAYLAENFPKLTYIRTAKCLDWPLARGACPEVRSDLPPGQMEQMQSGPVWGSDQTAEAVRIHREAEKPAQMAQLGTRLMSGGWKMSLGKLYMEQVRGAPRAVSSGVTINTTPCAAQMAQSQQAHIMPSPMVPGMSYKLPADRSFELQAQQQAQMLMAAAAAQPAEAPPVTTSSSVQLVPAGPFPNGSYVPPRSGSYVPPISSISMTQPPVTLSMPAIGPPLGQPGLCSQSVMGPCGCTTMPPVRPRSSSLQAPPGPPGPQPLGSPSPLGFSLGPGPQLGSPSPLGPLGSNAGGPNFAARDPMPFNFQGLQMPQLQMPTLGSLLPGPAIPTGGRPNIVPGMFGLGSPA</sequence>
<feature type="compositionally biased region" description="Low complexity" evidence="1">
    <location>
        <begin position="524"/>
        <end position="553"/>
    </location>
</feature>
<feature type="compositionally biased region" description="Pro residues" evidence="1">
    <location>
        <begin position="512"/>
        <end position="523"/>
    </location>
</feature>
<proteinExistence type="predicted"/>
<dbReference type="SUPFAM" id="SSF50891">
    <property type="entry name" value="Cyclophilin-like"/>
    <property type="match status" value="1"/>
</dbReference>
<feature type="region of interest" description="Disordered" evidence="1">
    <location>
        <begin position="497"/>
        <end position="563"/>
    </location>
</feature>
<dbReference type="EMBL" id="CAXAMN010002470">
    <property type="protein sequence ID" value="CAK8999791.1"/>
    <property type="molecule type" value="Genomic_DNA"/>
</dbReference>
<dbReference type="Pfam" id="PF00160">
    <property type="entry name" value="Pro_isomerase"/>
    <property type="match status" value="1"/>
</dbReference>
<evidence type="ECO:0000313" key="3">
    <source>
        <dbReference type="EMBL" id="CAK8999791.1"/>
    </source>
</evidence>
<reference evidence="3 4" key="1">
    <citation type="submission" date="2024-02" db="EMBL/GenBank/DDBJ databases">
        <authorList>
            <person name="Chen Y."/>
            <person name="Shah S."/>
            <person name="Dougan E. K."/>
            <person name="Thang M."/>
            <person name="Chan C."/>
        </authorList>
    </citation>
    <scope>NUCLEOTIDE SEQUENCE [LARGE SCALE GENOMIC DNA]</scope>
</reference>
<protein>
    <recommendedName>
        <fullName evidence="2">PPIase cyclophilin-type domain-containing protein</fullName>
    </recommendedName>
</protein>
<dbReference type="Proteomes" id="UP001642484">
    <property type="component" value="Unassembled WGS sequence"/>
</dbReference>
<evidence type="ECO:0000313" key="4">
    <source>
        <dbReference type="Proteomes" id="UP001642484"/>
    </source>
</evidence>
<keyword evidence="4" id="KW-1185">Reference proteome</keyword>
<dbReference type="InterPro" id="IPR029000">
    <property type="entry name" value="Cyclophilin-like_dom_sf"/>
</dbReference>
<evidence type="ECO:0000256" key="1">
    <source>
        <dbReference type="SAM" id="MobiDB-lite"/>
    </source>
</evidence>
<comment type="caution">
    <text evidence="3">The sequence shown here is derived from an EMBL/GenBank/DDBJ whole genome shotgun (WGS) entry which is preliminary data.</text>
</comment>